<organism evidence="1 2">
    <name type="scientific">Butyribacter intestini</name>
    <dbReference type="NCBI Taxonomy" id="1703332"/>
    <lineage>
        <taxon>Bacteria</taxon>
        <taxon>Bacillati</taxon>
        <taxon>Bacillota</taxon>
        <taxon>Clostridia</taxon>
        <taxon>Lachnospirales</taxon>
        <taxon>Lachnospiraceae</taxon>
        <taxon>Butyribacter</taxon>
    </lineage>
</organism>
<dbReference type="EMBL" id="LLKB01000005">
    <property type="protein sequence ID" value="KQC84954.1"/>
    <property type="molecule type" value="Genomic_DNA"/>
</dbReference>
<evidence type="ECO:0000313" key="1">
    <source>
        <dbReference type="EMBL" id="KQC84954.1"/>
    </source>
</evidence>
<name>A0AAW3JS17_9FIRM</name>
<protein>
    <recommendedName>
        <fullName evidence="3">GNAT family acetyltransferase</fullName>
    </recommendedName>
</protein>
<dbReference type="AlphaFoldDB" id="A0AAW3JS17"/>
<dbReference type="Proteomes" id="UP000050833">
    <property type="component" value="Unassembled WGS sequence"/>
</dbReference>
<accession>A0AAW3JS17</accession>
<keyword evidence="2" id="KW-1185">Reference proteome</keyword>
<sequence>MNNRKSFYDVSSFYNKKAILKCSFKGMRYQVQGVSKEDDEKVLQADVWPEPFCYEKTPLDFHTVKEFEYSEDGLDKVYGWICEQYEARKDEWDFALKNPLDKAKQMGLM</sequence>
<evidence type="ECO:0000313" key="2">
    <source>
        <dbReference type="Proteomes" id="UP000050833"/>
    </source>
</evidence>
<gene>
    <name evidence="1" type="ORF">APZ18_09560</name>
</gene>
<evidence type="ECO:0008006" key="3">
    <source>
        <dbReference type="Google" id="ProtNLM"/>
    </source>
</evidence>
<proteinExistence type="predicted"/>
<reference evidence="1 2" key="1">
    <citation type="submission" date="2015-10" db="EMBL/GenBank/DDBJ databases">
        <title>Butyribacter intestini gen. nov., sp. nov., a butyric acid-producing bacterium of the family Lachnospiraceae isolated from the human faeces.</title>
        <authorList>
            <person name="Zou Y."/>
            <person name="Xue W."/>
            <person name="Luo G."/>
            <person name="Lv M."/>
        </authorList>
    </citation>
    <scope>NUCLEOTIDE SEQUENCE [LARGE SCALE GENOMIC DNA]</scope>
    <source>
        <strain evidence="1 2">TF01-11</strain>
    </source>
</reference>
<dbReference type="RefSeq" id="WP_055944263.1">
    <property type="nucleotide sequence ID" value="NZ_JAQDCV010000002.1"/>
</dbReference>
<comment type="caution">
    <text evidence="1">The sequence shown here is derived from an EMBL/GenBank/DDBJ whole genome shotgun (WGS) entry which is preliminary data.</text>
</comment>